<keyword evidence="3 6" id="KW-0645">Protease</keyword>
<dbReference type="PRINTS" id="PR00599">
    <property type="entry name" value="MAPEPTIDASE"/>
</dbReference>
<dbReference type="CDD" id="cd01086">
    <property type="entry name" value="MetAP1"/>
    <property type="match status" value="1"/>
</dbReference>
<dbReference type="GO" id="GO:0070006">
    <property type="term" value="F:metalloaminopeptidase activity"/>
    <property type="evidence" value="ECO:0007669"/>
    <property type="project" value="UniProtKB-UniRule"/>
</dbReference>
<dbReference type="GO" id="GO:0006508">
    <property type="term" value="P:proteolysis"/>
    <property type="evidence" value="ECO:0007669"/>
    <property type="project" value="UniProtKB-KW"/>
</dbReference>
<dbReference type="PANTHER" id="PTHR43330:SF27">
    <property type="entry name" value="METHIONINE AMINOPEPTIDASE"/>
    <property type="match status" value="1"/>
</dbReference>
<evidence type="ECO:0000256" key="4">
    <source>
        <dbReference type="ARBA" id="ARBA00022723"/>
    </source>
</evidence>
<evidence type="ECO:0000256" key="3">
    <source>
        <dbReference type="ARBA" id="ARBA00022670"/>
    </source>
</evidence>
<dbReference type="HAMAP" id="MF_01974">
    <property type="entry name" value="MetAP_1"/>
    <property type="match status" value="1"/>
</dbReference>
<feature type="binding site" evidence="6">
    <location>
        <position position="79"/>
    </location>
    <ligand>
        <name>substrate</name>
    </ligand>
</feature>
<feature type="binding site" evidence="6">
    <location>
        <position position="234"/>
    </location>
    <ligand>
        <name>a divalent metal cation</name>
        <dbReference type="ChEBI" id="CHEBI:60240"/>
        <label>2</label>
        <note>catalytic</note>
    </ligand>
</feature>
<evidence type="ECO:0000313" key="10">
    <source>
        <dbReference type="Proteomes" id="UP000509549"/>
    </source>
</evidence>
<feature type="binding site" evidence="6">
    <location>
        <position position="107"/>
    </location>
    <ligand>
        <name>a divalent metal cation</name>
        <dbReference type="ChEBI" id="CHEBI:60240"/>
        <label>2</label>
        <note>catalytic</note>
    </ligand>
</feature>
<feature type="binding site" evidence="6">
    <location>
        <position position="96"/>
    </location>
    <ligand>
        <name>a divalent metal cation</name>
        <dbReference type="ChEBI" id="CHEBI:60240"/>
        <label>1</label>
    </ligand>
</feature>
<dbReference type="NCBIfam" id="TIGR00500">
    <property type="entry name" value="met_pdase_I"/>
    <property type="match status" value="1"/>
</dbReference>
<proteinExistence type="inferred from homology"/>
<evidence type="ECO:0000256" key="7">
    <source>
        <dbReference type="RuleBase" id="RU003653"/>
    </source>
</evidence>
<evidence type="ECO:0000313" key="9">
    <source>
        <dbReference type="EMBL" id="CAB3976462.1"/>
    </source>
</evidence>
<feature type="binding site" evidence="6">
    <location>
        <position position="234"/>
    </location>
    <ligand>
        <name>a divalent metal cation</name>
        <dbReference type="ChEBI" id="CHEBI:60240"/>
        <label>1</label>
    </ligand>
</feature>
<keyword evidence="10" id="KW-1185">Reference proteome</keyword>
<comment type="catalytic activity">
    <reaction evidence="6 7">
        <text>Release of N-terminal amino acids, preferentially methionine, from peptides and arylamides.</text>
        <dbReference type="EC" id="3.4.11.18"/>
    </reaction>
</comment>
<dbReference type="EC" id="3.4.11.18" evidence="6 7"/>
<evidence type="ECO:0000259" key="8">
    <source>
        <dbReference type="Pfam" id="PF00557"/>
    </source>
</evidence>
<reference evidence="9 10" key="1">
    <citation type="submission" date="2020-04" db="EMBL/GenBank/DDBJ databases">
        <authorList>
            <person name="Graf S J."/>
        </authorList>
    </citation>
    <scope>NUCLEOTIDE SEQUENCE [LARGE SCALE GENOMIC DNA]</scope>
    <source>
        <strain evidence="9">1</strain>
    </source>
</reference>
<dbReference type="SUPFAM" id="SSF55920">
    <property type="entry name" value="Creatinase/aminopeptidase"/>
    <property type="match status" value="1"/>
</dbReference>
<dbReference type="GO" id="GO:0005829">
    <property type="term" value="C:cytosol"/>
    <property type="evidence" value="ECO:0007669"/>
    <property type="project" value="TreeGrafter"/>
</dbReference>
<dbReference type="EMBL" id="LR794158">
    <property type="protein sequence ID" value="CAB3976462.1"/>
    <property type="molecule type" value="Genomic_DNA"/>
</dbReference>
<dbReference type="GO" id="GO:0046872">
    <property type="term" value="F:metal ion binding"/>
    <property type="evidence" value="ECO:0007669"/>
    <property type="project" value="UniProtKB-UniRule"/>
</dbReference>
<comment type="similarity">
    <text evidence="6">Belongs to the peptidase M24A family. Methionine aminopeptidase type 1 subfamily.</text>
</comment>
<feature type="binding site" evidence="6">
    <location>
        <position position="170"/>
    </location>
    <ligand>
        <name>a divalent metal cation</name>
        <dbReference type="ChEBI" id="CHEBI:60240"/>
        <label>2</label>
        <note>catalytic</note>
    </ligand>
</feature>
<keyword evidence="2 6" id="KW-0031">Aminopeptidase</keyword>
<feature type="binding site" evidence="6">
    <location>
        <position position="177"/>
    </location>
    <ligand>
        <name>substrate</name>
    </ligand>
</feature>
<dbReference type="PANTHER" id="PTHR43330">
    <property type="entry name" value="METHIONINE AMINOPEPTIDASE"/>
    <property type="match status" value="1"/>
</dbReference>
<feature type="domain" description="Peptidase M24" evidence="8">
    <location>
        <begin position="13"/>
        <end position="241"/>
    </location>
</feature>
<dbReference type="InterPro" id="IPR000994">
    <property type="entry name" value="Pept_M24"/>
</dbReference>
<dbReference type="GO" id="GO:0004239">
    <property type="term" value="F:initiator methionyl aminopeptidase activity"/>
    <property type="evidence" value="ECO:0007669"/>
    <property type="project" value="UniProtKB-UniRule"/>
</dbReference>
<dbReference type="PROSITE" id="PS00680">
    <property type="entry name" value="MAP_1"/>
    <property type="match status" value="1"/>
</dbReference>
<comment type="subunit">
    <text evidence="6">Monomer.</text>
</comment>
<comment type="cofactor">
    <cofactor evidence="6">
        <name>Co(2+)</name>
        <dbReference type="ChEBI" id="CHEBI:48828"/>
    </cofactor>
    <cofactor evidence="6">
        <name>Zn(2+)</name>
        <dbReference type="ChEBI" id="CHEBI:29105"/>
    </cofactor>
    <cofactor evidence="6">
        <name>Mn(2+)</name>
        <dbReference type="ChEBI" id="CHEBI:29035"/>
    </cofactor>
    <cofactor evidence="6">
        <name>Fe(2+)</name>
        <dbReference type="ChEBI" id="CHEBI:29033"/>
    </cofactor>
    <text evidence="6">Binds 2 divalent metal cations per subunit. Has a high-affinity and a low affinity metal-binding site. The true nature of the physiological cofactor is under debate. The enzyme is active with cobalt, zinc, manganese or divalent iron ions. Most likely, methionine aminopeptidases function as mononuclear Fe(2+)-metalloproteases under physiological conditions, and the catalytically relevant metal-binding site has been assigned to the histidine-containing high-affinity site.</text>
</comment>
<dbReference type="Proteomes" id="UP000509549">
    <property type="component" value="Chromosome"/>
</dbReference>
<dbReference type="InterPro" id="IPR001714">
    <property type="entry name" value="Pept_M24_MAP"/>
</dbReference>
<keyword evidence="5 6" id="KW-0378">Hydrolase</keyword>
<evidence type="ECO:0000256" key="1">
    <source>
        <dbReference type="ARBA" id="ARBA00002521"/>
    </source>
</evidence>
<keyword evidence="4 6" id="KW-0479">Metal-binding</keyword>
<dbReference type="Gene3D" id="3.90.230.10">
    <property type="entry name" value="Creatinase/methionine aminopeptidase superfamily"/>
    <property type="match status" value="1"/>
</dbReference>
<comment type="function">
    <text evidence="1 6">Removes the N-terminal methionine from nascent proteins. The N-terminal methionine is often cleaved when the second residue in the primary sequence is small and uncharged (Met-Ala-, Cys, Gly, Pro, Ser, Thr, or Val). Requires deformylation of the N(alpha)-formylated initiator methionine before it can be hydrolyzed.</text>
</comment>
<gene>
    <name evidence="6 9" type="primary">map</name>
    <name evidence="9" type="ORF">ESZ_00271</name>
</gene>
<dbReference type="InterPro" id="IPR002467">
    <property type="entry name" value="Pept_M24A_MAP1"/>
</dbReference>
<feature type="binding site" evidence="6">
    <location>
        <position position="203"/>
    </location>
    <ligand>
        <name>a divalent metal cation</name>
        <dbReference type="ChEBI" id="CHEBI:60240"/>
        <label>2</label>
        <note>catalytic</note>
    </ligand>
</feature>
<organism evidence="9 10">
    <name type="scientific">Candidatus Azoamicus ciliaticola</name>
    <dbReference type="NCBI Taxonomy" id="2652803"/>
    <lineage>
        <taxon>Bacteria</taxon>
        <taxon>Pseudomonadati</taxon>
        <taxon>Pseudomonadota</taxon>
        <taxon>Gammaproteobacteria</taxon>
        <taxon>Candidatus Azoamicaceae</taxon>
        <taxon>Candidatus Azoamicus</taxon>
    </lineage>
</organism>
<dbReference type="KEGG" id="acil:ESZ_00271"/>
<dbReference type="AlphaFoldDB" id="A0A6J5JY62"/>
<evidence type="ECO:0000256" key="6">
    <source>
        <dbReference type="HAMAP-Rule" id="MF_01974"/>
    </source>
</evidence>
<evidence type="ECO:0000256" key="2">
    <source>
        <dbReference type="ARBA" id="ARBA00022438"/>
    </source>
</evidence>
<dbReference type="InterPro" id="IPR036005">
    <property type="entry name" value="Creatinase/aminopeptidase-like"/>
</dbReference>
<feature type="binding site" evidence="6">
    <location>
        <position position="107"/>
    </location>
    <ligand>
        <name>a divalent metal cation</name>
        <dbReference type="ChEBI" id="CHEBI:60240"/>
        <label>1</label>
    </ligand>
</feature>
<dbReference type="RefSeq" id="WP_176604989.1">
    <property type="nucleotide sequence ID" value="NZ_LR794158.1"/>
</dbReference>
<accession>A0A6J5JY62</accession>
<protein>
    <recommendedName>
        <fullName evidence="6 7">Methionine aminopeptidase</fullName>
        <shortName evidence="6">MAP</shortName>
        <shortName evidence="6">MetAP</shortName>
        <ecNumber evidence="6 7">3.4.11.18</ecNumber>
    </recommendedName>
    <alternativeName>
        <fullName evidence="6">Peptidase M</fullName>
    </alternativeName>
</protein>
<dbReference type="Pfam" id="PF00557">
    <property type="entry name" value="Peptidase_M24"/>
    <property type="match status" value="1"/>
</dbReference>
<sequence length="256" mass="29323">MKNYIKKKIEINKIKNACNLAAKVLEMIEEHIIDGVTTNHINNICHKYITNELKAYPASLNYNGFPKSVCISVNEEVCHGIPNEKILKNGDIINIDVTIMKNGYYGDTSKMFTIGNISNEAKNLIKITQECLYNAVKKIKHNENLSIIGKTIESHAEKYNYKIIKEYCGHGIGKNLHEDPYILHYKNDKNKIKIYTGMIFTIEPILTTGDGKTILSKDGWTVLTQDKSLSAQWEHTILVTENSYEILTLRKNEFFY</sequence>
<evidence type="ECO:0000256" key="5">
    <source>
        <dbReference type="ARBA" id="ARBA00022801"/>
    </source>
</evidence>
<name>A0A6J5JY62_9GAMM</name>